<evidence type="ECO:0000256" key="9">
    <source>
        <dbReference type="SAM" id="MobiDB-lite"/>
    </source>
</evidence>
<proteinExistence type="inferred from homology"/>
<protein>
    <recommendedName>
        <fullName evidence="8">Ubiquitin carboxyl-terminal hydrolase MINDY</fullName>
        <ecNumber evidence="8">3.4.19.12</ecNumber>
    </recommendedName>
</protein>
<dbReference type="Ensembl" id="ENSTNIT00000018833.1">
    <property type="protein sequence ID" value="ENSTNIP00000018606.1"/>
    <property type="gene ID" value="ENSTNIG00000015535.1"/>
</dbReference>
<dbReference type="PANTHER" id="PTHR12473:SF8">
    <property type="entry name" value="UBIQUITIN CARBOXYL-TERMINAL HYDROLASE MINDY-4-RELATED"/>
    <property type="match status" value="1"/>
</dbReference>
<name>H3DDL3_TETNG</name>
<sequence>VMAASIEEVSSSLVREYLSRKGLKRTIACMDEEHPRTEASINNRCHLRQVLNLEDLYRKNKDQNSPLKSLLEIIVKYHVTNVRGDSINSNERDRLRSATIRFDSPAATSAVVDDTTLKALSDFAFMGCFSSRSDPEEICRSNPVALSSLPESKRSSSQGFWAAEAENQTGQLVALSLMDRQTPASESGQKSRANRARRGLMAGPVTKTSLVSFLYCDFTQGATKLVGALPQQLIIILTQHVCMFLYALFHFLVFFSKSINGKGQSQRLPTKGEERGMNNAQPVMTGIHPQSSITQENTGDLTGGQQDPRKASERHRRANTPEKVHPDTQRSQNRVRHGAEGSELKGSEMVLDDISDEDLHELSRASLQRSAADPSYEGRPMDQSTALELKALLLGAGLKCFPLEWTNQAFTFSEMHDLRYGIVQKKGGPCGVLASVQAFVLKMLLFECPRGTDTGLQRLRPSNTTRRKCLVKAAAEILWRAGEEREATVVINSGRNHFTPVGRYKSEGVLEKMTCFTFGNFNNLLLFVEQQIEQFESGPLGCLLLTVSAVLSRSIEKVREDLDLPTATLIGAHGYCTQELVNLLVCGQAVPNVFDHDVELDSGHGNVTLLKGIKSQCDVGLLSLFEHYNICKVGAYLKTPRYPIWLLCSESHFSVLFGLQGGLLAGQDQFDLYYYDGLARQQEEIRLTVSVGKWRPGVTDADADLVPPLELCIRTRWNDAIVNWNDTEPIL</sequence>
<evidence type="ECO:0000256" key="6">
    <source>
        <dbReference type="ARBA" id="ARBA00022807"/>
    </source>
</evidence>
<dbReference type="PANTHER" id="PTHR12473">
    <property type="entry name" value="UBIQUITIN CARBOXYL-TERMINAL HYDROLASE MINDY-4-RELATED"/>
    <property type="match status" value="1"/>
</dbReference>
<dbReference type="InterPro" id="IPR039785">
    <property type="entry name" value="MINY3/4"/>
</dbReference>
<dbReference type="SMART" id="SM01174">
    <property type="entry name" value="DUF4205"/>
    <property type="match status" value="1"/>
</dbReference>
<dbReference type="InterPro" id="IPR025257">
    <property type="entry name" value="MINDY-3/4_CD"/>
</dbReference>
<organism evidence="11 12">
    <name type="scientific">Tetraodon nigroviridis</name>
    <name type="common">Spotted green pufferfish</name>
    <name type="synonym">Chelonodon nigroviridis</name>
    <dbReference type="NCBI Taxonomy" id="99883"/>
    <lineage>
        <taxon>Eukaryota</taxon>
        <taxon>Metazoa</taxon>
        <taxon>Chordata</taxon>
        <taxon>Craniata</taxon>
        <taxon>Vertebrata</taxon>
        <taxon>Euteleostomi</taxon>
        <taxon>Actinopterygii</taxon>
        <taxon>Neopterygii</taxon>
        <taxon>Teleostei</taxon>
        <taxon>Neoteleostei</taxon>
        <taxon>Acanthomorphata</taxon>
        <taxon>Eupercaria</taxon>
        <taxon>Tetraodontiformes</taxon>
        <taxon>Tetradontoidea</taxon>
        <taxon>Tetraodontidae</taxon>
        <taxon>Tetraodon</taxon>
    </lineage>
</organism>
<evidence type="ECO:0000256" key="5">
    <source>
        <dbReference type="ARBA" id="ARBA00022801"/>
    </source>
</evidence>
<dbReference type="InParanoid" id="H3DDL3"/>
<evidence type="ECO:0000256" key="7">
    <source>
        <dbReference type="ARBA" id="ARBA00037630"/>
    </source>
</evidence>
<comment type="function">
    <text evidence="7">Probable hydrolase that can remove 'Lys-48'-linked conjugated ubiquitin from proteins.</text>
</comment>
<feature type="region of interest" description="Disordered" evidence="9">
    <location>
        <begin position="261"/>
        <end position="349"/>
    </location>
</feature>
<keyword evidence="6 8" id="KW-0788">Thiol protease</keyword>
<dbReference type="Pfam" id="PF26038">
    <property type="entry name" value="Dimer_MINDY4_N"/>
    <property type="match status" value="1"/>
</dbReference>
<dbReference type="GO" id="GO:0006508">
    <property type="term" value="P:proteolysis"/>
    <property type="evidence" value="ECO:0007669"/>
    <property type="project" value="UniProtKB-KW"/>
</dbReference>
<keyword evidence="5 8" id="KW-0378">Hydrolase</keyword>
<feature type="compositionally biased region" description="Polar residues" evidence="9">
    <location>
        <begin position="278"/>
        <end position="305"/>
    </location>
</feature>
<keyword evidence="3 8" id="KW-0645">Protease</keyword>
<dbReference type="InterPro" id="IPR059022">
    <property type="entry name" value="MINDY4_N"/>
</dbReference>
<evidence type="ECO:0000313" key="11">
    <source>
        <dbReference type="Ensembl" id="ENSTNIP00000018606.1"/>
    </source>
</evidence>
<evidence type="ECO:0000256" key="1">
    <source>
        <dbReference type="ARBA" id="ARBA00000707"/>
    </source>
</evidence>
<dbReference type="GeneTree" id="ENSGT00940000159600"/>
<evidence type="ECO:0000256" key="8">
    <source>
        <dbReference type="RuleBase" id="RU367088"/>
    </source>
</evidence>
<dbReference type="FunCoup" id="H3DDL3">
    <property type="interactions" value="79"/>
</dbReference>
<evidence type="ECO:0000256" key="3">
    <source>
        <dbReference type="ARBA" id="ARBA00022670"/>
    </source>
</evidence>
<dbReference type="OMA" id="KCFPLEW"/>
<reference evidence="12" key="1">
    <citation type="journal article" date="2004" name="Nature">
        <title>Genome duplication in the teleost fish Tetraodon nigroviridis reveals the early vertebrate proto-karyotype.</title>
        <authorList>
            <person name="Jaillon O."/>
            <person name="Aury J.-M."/>
            <person name="Brunet F."/>
            <person name="Petit J.-L."/>
            <person name="Stange-Thomann N."/>
            <person name="Mauceli E."/>
            <person name="Bouneau L."/>
            <person name="Fischer C."/>
            <person name="Ozouf-Costaz C."/>
            <person name="Bernot A."/>
            <person name="Nicaud S."/>
            <person name="Jaffe D."/>
            <person name="Fisher S."/>
            <person name="Lutfalla G."/>
            <person name="Dossat C."/>
            <person name="Segurens B."/>
            <person name="Dasilva C."/>
            <person name="Salanoubat M."/>
            <person name="Levy M."/>
            <person name="Boudet N."/>
            <person name="Castellano S."/>
            <person name="Anthouard V."/>
            <person name="Jubin C."/>
            <person name="Castelli V."/>
            <person name="Katinka M."/>
            <person name="Vacherie B."/>
            <person name="Biemont C."/>
            <person name="Skalli Z."/>
            <person name="Cattolico L."/>
            <person name="Poulain J."/>
            <person name="De Berardinis V."/>
            <person name="Cruaud C."/>
            <person name="Duprat S."/>
            <person name="Brottier P."/>
            <person name="Coutanceau J.-P."/>
            <person name="Gouzy J."/>
            <person name="Parra G."/>
            <person name="Lardier G."/>
            <person name="Chapple C."/>
            <person name="McKernan K.J."/>
            <person name="McEwan P."/>
            <person name="Bosak S."/>
            <person name="Kellis M."/>
            <person name="Volff J.-N."/>
            <person name="Guigo R."/>
            <person name="Zody M.C."/>
            <person name="Mesirov J."/>
            <person name="Lindblad-Toh K."/>
            <person name="Birren B."/>
            <person name="Nusbaum C."/>
            <person name="Kahn D."/>
            <person name="Robinson-Rechavi M."/>
            <person name="Laudet V."/>
            <person name="Schachter V."/>
            <person name="Quetier F."/>
            <person name="Saurin W."/>
            <person name="Scarpelli C."/>
            <person name="Wincker P."/>
            <person name="Lander E.S."/>
            <person name="Weissenbach J."/>
            <person name="Roest Crollius H."/>
        </authorList>
    </citation>
    <scope>NUCLEOTIDE SEQUENCE [LARGE SCALE GENOMIC DNA]</scope>
</reference>
<dbReference type="Proteomes" id="UP000007303">
    <property type="component" value="Unassembled WGS sequence"/>
</dbReference>
<comment type="function">
    <text evidence="8">Hydrolase that can remove 'Lys-48'-linked conjugated ubiquitin from proteins.</text>
</comment>
<comment type="catalytic activity">
    <reaction evidence="1 8">
        <text>Thiol-dependent hydrolysis of ester, thioester, amide, peptide and isopeptide bonds formed by the C-terminal Gly of ubiquitin (a 76-residue protein attached to proteins as an intracellular targeting signal).</text>
        <dbReference type="EC" id="3.4.19.12"/>
    </reaction>
</comment>
<reference evidence="11" key="2">
    <citation type="submission" date="2025-08" db="UniProtKB">
        <authorList>
            <consortium name="Ensembl"/>
        </authorList>
    </citation>
    <scope>IDENTIFICATION</scope>
</reference>
<dbReference type="GO" id="GO:0004843">
    <property type="term" value="F:cysteine-type deubiquitinase activity"/>
    <property type="evidence" value="ECO:0007669"/>
    <property type="project" value="UniProtKB-UniRule"/>
</dbReference>
<keyword evidence="12" id="KW-1185">Reference proteome</keyword>
<dbReference type="HOGENOM" id="CLU_011769_1_0_1"/>
<evidence type="ECO:0000313" key="12">
    <source>
        <dbReference type="Proteomes" id="UP000007303"/>
    </source>
</evidence>
<comment type="similarity">
    <text evidence="2 8">Belongs to the MINDY deubiquitinase family. FAM188 subfamily.</text>
</comment>
<keyword evidence="4 8" id="KW-0833">Ubl conjugation pathway</keyword>
<feature type="domain" description="Deubiquitinating enzyme MINDY-3/4 conserved" evidence="10">
    <location>
        <begin position="390"/>
        <end position="726"/>
    </location>
</feature>
<dbReference type="GO" id="GO:0071108">
    <property type="term" value="P:protein K48-linked deubiquitination"/>
    <property type="evidence" value="ECO:0007669"/>
    <property type="project" value="InterPro"/>
</dbReference>
<dbReference type="EC" id="3.4.19.12" evidence="8"/>
<dbReference type="AlphaFoldDB" id="H3DDL3"/>
<dbReference type="GO" id="GO:1990380">
    <property type="term" value="F:K48-linked deubiquitinase activity"/>
    <property type="evidence" value="ECO:0007669"/>
    <property type="project" value="UniProtKB-UniRule"/>
</dbReference>
<feature type="compositionally biased region" description="Basic and acidic residues" evidence="9">
    <location>
        <begin position="337"/>
        <end position="346"/>
    </location>
</feature>
<accession>H3DDL3</accession>
<evidence type="ECO:0000256" key="2">
    <source>
        <dbReference type="ARBA" id="ARBA00011074"/>
    </source>
</evidence>
<feature type="compositionally biased region" description="Basic and acidic residues" evidence="9">
    <location>
        <begin position="319"/>
        <end position="328"/>
    </location>
</feature>
<evidence type="ECO:0000259" key="10">
    <source>
        <dbReference type="SMART" id="SM01174"/>
    </source>
</evidence>
<reference evidence="11" key="3">
    <citation type="submission" date="2025-09" db="UniProtKB">
        <authorList>
            <consortium name="Ensembl"/>
        </authorList>
    </citation>
    <scope>IDENTIFICATION</scope>
</reference>
<dbReference type="Pfam" id="PF13898">
    <property type="entry name" value="MINDY-3_4_CD"/>
    <property type="match status" value="1"/>
</dbReference>
<evidence type="ECO:0000256" key="4">
    <source>
        <dbReference type="ARBA" id="ARBA00022786"/>
    </source>
</evidence>